<keyword evidence="3" id="KW-1185">Reference proteome</keyword>
<accession>D7G3D7</accession>
<dbReference type="AlphaFoldDB" id="D7G3D7"/>
<reference evidence="2 3" key="1">
    <citation type="journal article" date="2010" name="Nature">
        <title>The Ectocarpus genome and the independent evolution of multicellularity in brown algae.</title>
        <authorList>
            <person name="Cock J.M."/>
            <person name="Sterck L."/>
            <person name="Rouze P."/>
            <person name="Scornet D."/>
            <person name="Allen A.E."/>
            <person name="Amoutzias G."/>
            <person name="Anthouard V."/>
            <person name="Artiguenave F."/>
            <person name="Aury J.M."/>
            <person name="Badger J.H."/>
            <person name="Beszteri B."/>
            <person name="Billiau K."/>
            <person name="Bonnet E."/>
            <person name="Bothwell J.H."/>
            <person name="Bowler C."/>
            <person name="Boyen C."/>
            <person name="Brownlee C."/>
            <person name="Carrano C.J."/>
            <person name="Charrier B."/>
            <person name="Cho G.Y."/>
            <person name="Coelho S.M."/>
            <person name="Collen J."/>
            <person name="Corre E."/>
            <person name="Da Silva C."/>
            <person name="Delage L."/>
            <person name="Delaroque N."/>
            <person name="Dittami S.M."/>
            <person name="Doulbeau S."/>
            <person name="Elias M."/>
            <person name="Farnham G."/>
            <person name="Gachon C.M."/>
            <person name="Gschloessl B."/>
            <person name="Heesch S."/>
            <person name="Jabbari K."/>
            <person name="Jubin C."/>
            <person name="Kawai H."/>
            <person name="Kimura K."/>
            <person name="Kloareg B."/>
            <person name="Kupper F.C."/>
            <person name="Lang D."/>
            <person name="Le Bail A."/>
            <person name="Leblanc C."/>
            <person name="Lerouge P."/>
            <person name="Lohr M."/>
            <person name="Lopez P.J."/>
            <person name="Martens C."/>
            <person name="Maumus F."/>
            <person name="Michel G."/>
            <person name="Miranda-Saavedra D."/>
            <person name="Morales J."/>
            <person name="Moreau H."/>
            <person name="Motomura T."/>
            <person name="Nagasato C."/>
            <person name="Napoli C.A."/>
            <person name="Nelson D.R."/>
            <person name="Nyvall-Collen P."/>
            <person name="Peters A.F."/>
            <person name="Pommier C."/>
            <person name="Potin P."/>
            <person name="Poulain J."/>
            <person name="Quesneville H."/>
            <person name="Read B."/>
            <person name="Rensing S.A."/>
            <person name="Ritter A."/>
            <person name="Rousvoal S."/>
            <person name="Samanta M."/>
            <person name="Samson G."/>
            <person name="Schroeder D.C."/>
            <person name="Segurens B."/>
            <person name="Strittmatter M."/>
            <person name="Tonon T."/>
            <person name="Tregear J.W."/>
            <person name="Valentin K."/>
            <person name="von Dassow P."/>
            <person name="Yamagishi T."/>
            <person name="Van de Peer Y."/>
            <person name="Wincker P."/>
        </authorList>
    </citation>
    <scope>NUCLEOTIDE SEQUENCE [LARGE SCALE GENOMIC DNA]</scope>
    <source>
        <strain evidence="3">Ec32 / CCAP1310/4</strain>
    </source>
</reference>
<dbReference type="EMBL" id="FN649760">
    <property type="protein sequence ID" value="CBJ33531.1"/>
    <property type="molecule type" value="Genomic_DNA"/>
</dbReference>
<dbReference type="InParanoid" id="D7G3D7"/>
<dbReference type="Proteomes" id="UP000002630">
    <property type="component" value="Unassembled WGS sequence"/>
</dbReference>
<gene>
    <name evidence="2" type="ORF">Esi_0507_0008</name>
</gene>
<evidence type="ECO:0000313" key="2">
    <source>
        <dbReference type="EMBL" id="CBJ33531.1"/>
    </source>
</evidence>
<organism evidence="2 3">
    <name type="scientific">Ectocarpus siliculosus</name>
    <name type="common">Brown alga</name>
    <name type="synonym">Conferva siliculosa</name>
    <dbReference type="NCBI Taxonomy" id="2880"/>
    <lineage>
        <taxon>Eukaryota</taxon>
        <taxon>Sar</taxon>
        <taxon>Stramenopiles</taxon>
        <taxon>Ochrophyta</taxon>
        <taxon>PX clade</taxon>
        <taxon>Phaeophyceae</taxon>
        <taxon>Ectocarpales</taxon>
        <taxon>Ectocarpaceae</taxon>
        <taxon>Ectocarpus</taxon>
    </lineage>
</organism>
<feature type="compositionally biased region" description="Polar residues" evidence="1">
    <location>
        <begin position="73"/>
        <end position="89"/>
    </location>
</feature>
<name>D7G3D7_ECTSI</name>
<proteinExistence type="predicted"/>
<evidence type="ECO:0000313" key="3">
    <source>
        <dbReference type="Proteomes" id="UP000002630"/>
    </source>
</evidence>
<dbReference type="OrthoDB" id="234084at2759"/>
<evidence type="ECO:0000256" key="1">
    <source>
        <dbReference type="SAM" id="MobiDB-lite"/>
    </source>
</evidence>
<feature type="region of interest" description="Disordered" evidence="1">
    <location>
        <begin position="25"/>
        <end position="108"/>
    </location>
</feature>
<feature type="compositionally biased region" description="Polar residues" evidence="1">
    <location>
        <begin position="99"/>
        <end position="108"/>
    </location>
</feature>
<sequence>MHAFCGRGIGDEGYGQQRMCTDCQKRTDEGGIGTSSSPMEVDSGDDSENSSSHPAGRKKPETGGKGKGRQRTAETNSQRRSGCSLSSRSEVALKERRLLQSSTSAHHT</sequence>
<protein>
    <submittedName>
        <fullName evidence="2">Uncharacterized protein</fullName>
    </submittedName>
</protein>